<feature type="region of interest" description="Disordered" evidence="6">
    <location>
        <begin position="869"/>
        <end position="949"/>
    </location>
</feature>
<dbReference type="InterPro" id="IPR019382">
    <property type="entry name" value="eIF3l"/>
</dbReference>
<keyword evidence="3 4" id="KW-0648">Protein biosynthesis</keyword>
<keyword evidence="5" id="KW-0175">Coiled coil</keyword>
<evidence type="ECO:0000256" key="5">
    <source>
        <dbReference type="SAM" id="Coils"/>
    </source>
</evidence>
<evidence type="ECO:0000313" key="9">
    <source>
        <dbReference type="EMBL" id="TVY53943.1"/>
    </source>
</evidence>
<dbReference type="GO" id="GO:0003743">
    <property type="term" value="F:translation initiation factor activity"/>
    <property type="evidence" value="ECO:0007669"/>
    <property type="project" value="UniProtKB-UniRule"/>
</dbReference>
<feature type="transmembrane region" description="Helical" evidence="7">
    <location>
        <begin position="228"/>
        <end position="251"/>
    </location>
</feature>
<keyword evidence="7" id="KW-0472">Membrane</keyword>
<feature type="region of interest" description="Disordered" evidence="6">
    <location>
        <begin position="1"/>
        <end position="22"/>
    </location>
</feature>
<evidence type="ECO:0000256" key="7">
    <source>
        <dbReference type="SAM" id="Phobius"/>
    </source>
</evidence>
<feature type="coiled-coil region" evidence="5">
    <location>
        <begin position="695"/>
        <end position="722"/>
    </location>
</feature>
<dbReference type="EMBL" id="QGMG01000394">
    <property type="protein sequence ID" value="TVY53943.1"/>
    <property type="molecule type" value="Genomic_DNA"/>
</dbReference>
<dbReference type="InterPro" id="IPR000717">
    <property type="entry name" value="PCI_dom"/>
</dbReference>
<gene>
    <name evidence="9" type="ORF">LCER1_G007525</name>
</gene>
<dbReference type="GO" id="GO:0001732">
    <property type="term" value="P:formation of cytoplasmic translation initiation complex"/>
    <property type="evidence" value="ECO:0007669"/>
    <property type="project" value="UniProtKB-UniRule"/>
</dbReference>
<evidence type="ECO:0000256" key="1">
    <source>
        <dbReference type="ARBA" id="ARBA00022490"/>
    </source>
</evidence>
<dbReference type="PANTHER" id="PTHR13242:SF0">
    <property type="entry name" value="EUKARYOTIC TRANSLATION INITIATION FACTOR 3 SUBUNIT L"/>
    <property type="match status" value="1"/>
</dbReference>
<evidence type="ECO:0000256" key="6">
    <source>
        <dbReference type="SAM" id="MobiDB-lite"/>
    </source>
</evidence>
<evidence type="ECO:0000256" key="4">
    <source>
        <dbReference type="HAMAP-Rule" id="MF_03011"/>
    </source>
</evidence>
<dbReference type="SUPFAM" id="SSF52402">
    <property type="entry name" value="Adenine nucleotide alpha hydrolases-like"/>
    <property type="match status" value="1"/>
</dbReference>
<comment type="caution">
    <text evidence="9">The sequence shown here is derived from an EMBL/GenBank/DDBJ whole genome shotgun (WGS) entry which is preliminary data.</text>
</comment>
<dbReference type="GO" id="GO:0016282">
    <property type="term" value="C:eukaryotic 43S preinitiation complex"/>
    <property type="evidence" value="ECO:0007669"/>
    <property type="project" value="UniProtKB-UniRule"/>
</dbReference>
<comment type="subunit">
    <text evidence="4">Component of the eukaryotic translation initiation factor 3 (eIF-3) complex.</text>
</comment>
<comment type="function">
    <text evidence="4">Component of the eukaryotic translation initiation factor 3 (eIF-3) complex, which is involved in protein synthesis of a specialized repertoire of mRNAs and, together with other initiation factors, stimulates binding of mRNA and methionyl-tRNAi to the 40S ribosome. The eIF-3 complex specifically targets and initiates translation of a subset of mRNAs involved in cell proliferation.</text>
</comment>
<reference evidence="9 10" key="1">
    <citation type="submission" date="2018-05" db="EMBL/GenBank/DDBJ databases">
        <title>Whole genome sequencing for identification of molecular markers to develop diagnostic detection tools for the regulated plant pathogen Lachnellula willkommii.</title>
        <authorList>
            <person name="Giroux E."/>
            <person name="Bilodeau G."/>
        </authorList>
    </citation>
    <scope>NUCLEOTIDE SEQUENCE [LARGE SCALE GENOMIC DNA]</scope>
    <source>
        <strain evidence="9 10">CBS 625.97</strain>
    </source>
</reference>
<dbReference type="AlphaFoldDB" id="A0A7D8URX1"/>
<keyword evidence="1 4" id="KW-0963">Cytoplasm</keyword>
<dbReference type="Proteomes" id="UP000481288">
    <property type="component" value="Unassembled WGS sequence"/>
</dbReference>
<evidence type="ECO:0000256" key="3">
    <source>
        <dbReference type="ARBA" id="ARBA00022917"/>
    </source>
</evidence>
<feature type="compositionally biased region" description="Polar residues" evidence="6">
    <location>
        <begin position="577"/>
        <end position="591"/>
    </location>
</feature>
<dbReference type="OrthoDB" id="15082at2759"/>
<feature type="region of interest" description="Disordered" evidence="6">
    <location>
        <begin position="818"/>
        <end position="842"/>
    </location>
</feature>
<keyword evidence="7" id="KW-1133">Transmembrane helix</keyword>
<feature type="region of interest" description="Disordered" evidence="6">
    <location>
        <begin position="962"/>
        <end position="995"/>
    </location>
</feature>
<dbReference type="PROSITE" id="PS50250">
    <property type="entry name" value="PCI"/>
    <property type="match status" value="1"/>
</dbReference>
<dbReference type="Pfam" id="PF10255">
    <property type="entry name" value="Paf67"/>
    <property type="match status" value="1"/>
</dbReference>
<comment type="subcellular location">
    <subcellularLocation>
        <location evidence="4">Cytoplasm</location>
    </subcellularLocation>
</comment>
<dbReference type="PANTHER" id="PTHR13242">
    <property type="entry name" value="EUKARYOTIC TRANSLATION INITIATION FACTOR 3"/>
    <property type="match status" value="1"/>
</dbReference>
<name>A0A7D8URX1_9HELO</name>
<dbReference type="GO" id="GO:0033290">
    <property type="term" value="C:eukaryotic 48S preinitiation complex"/>
    <property type="evidence" value="ECO:0007669"/>
    <property type="project" value="UniProtKB-UniRule"/>
</dbReference>
<proteinExistence type="inferred from homology"/>
<organism evidence="9 10">
    <name type="scientific">Lachnellula cervina</name>
    <dbReference type="NCBI Taxonomy" id="1316786"/>
    <lineage>
        <taxon>Eukaryota</taxon>
        <taxon>Fungi</taxon>
        <taxon>Dikarya</taxon>
        <taxon>Ascomycota</taxon>
        <taxon>Pezizomycotina</taxon>
        <taxon>Leotiomycetes</taxon>
        <taxon>Helotiales</taxon>
        <taxon>Lachnaceae</taxon>
        <taxon>Lachnellula</taxon>
    </lineage>
</organism>
<dbReference type="HAMAP" id="MF_03011">
    <property type="entry name" value="eIF3l"/>
    <property type="match status" value="1"/>
</dbReference>
<protein>
    <recommendedName>
        <fullName evidence="4">Eukaryotic translation initiation factor 3 subunit L</fullName>
        <shortName evidence="4">eIF3l</shortName>
    </recommendedName>
</protein>
<keyword evidence="7" id="KW-0812">Transmembrane</keyword>
<evidence type="ECO:0000313" key="10">
    <source>
        <dbReference type="Proteomes" id="UP000481288"/>
    </source>
</evidence>
<dbReference type="CDD" id="cd23659">
    <property type="entry name" value="USP_At3g01520-like"/>
    <property type="match status" value="1"/>
</dbReference>
<feature type="compositionally biased region" description="Basic and acidic residues" evidence="6">
    <location>
        <begin position="507"/>
        <end position="516"/>
    </location>
</feature>
<sequence length="995" mass="111315">MSNFNGGAPPRAVDDDSDVEEEALVADYREQVQYEGMDEMEPANSMSMAQQTDDIQSRLLGAAQPLDFSAPLETKFASYDSYCSLFHFILNSDGPVDLEPPSYFWAWDVIDEFIYQFNSFCSYRNRVARQGNNEEEITILREAPNTWGCYSVLNVLYSLIQRSQINEQLAAMKRNEEPMAVAGDYGSKPLYRMLGYFSIIGLLRVHCLLGDFSLALKTLDDIELNKKAMFARVLAAHFATYYYVGFSYMMMRRYADAIRMFSHILIYVSRTKNSQKNAQYDSITKKNDQMYALIAICVAFHPTRLDDVIHTALREKYGDQLLKLQRGGPESLPIFEELFRSACPKFISPTPPDFDNPELNVDPLEHHLAIFMDEVKTNMWSPTVKSYLRLYTTMDLKKLAGFLEVEPEKLRGWLLVNKQRSRQIRWTDNGLLDGEIVGSGDLDYAMQGDLIHISEAKVGPPASSKTAPPKRPSLPNIETYKATATTTVHAYHSDPKLSSPRRLRLRSRSEPVERHAIKMAANLNPNPTSPRLAESPPISPLTLPRGDSSFPTTQRLDPIVEHEVAVHPRPKLRDRTASLTSISFKGPSQTKPKPKGKSRASSLRGASPPPPSRFQHHVSFDNFAAAEPTVNNTISFTLNVKHTGYQFKRRSRTFMVGIDENDYSNIALQWMLEELVDDGDEIVCLRVVDKGSKIISNSNLEMKRYQEEAKETMSRIQKKNDVNRAISIVLEFAVGKLSSTFLQMIQIYEPAMLIVGTRGRSLGGVQGLVSQRNSFSKWCLQYSPIPVVVVRPTEKRIKKKNKREADPTRQDYARILRESGIEEHETNVGASHIDFETSNSPDGEAHAVAAALGLPAAFDPTLKPINLPGSHPLKKVDSGNSEVTSISKSSISPDSRPNSPSTVMKRAKSQLDSPGASGDESSDDDEEGEFEVTPGLALLDQDDGPRPEIQKKMKLHQMEVGEAQALQGRKTSVGSVDSLASGRGRVPDNEDEDEG</sequence>
<dbReference type="InterPro" id="IPR006016">
    <property type="entry name" value="UspA"/>
</dbReference>
<feature type="compositionally biased region" description="Acidic residues" evidence="6">
    <location>
        <begin position="920"/>
        <end position="930"/>
    </location>
</feature>
<keyword evidence="2 4" id="KW-0396">Initiation factor</keyword>
<comment type="similarity">
    <text evidence="4">Belongs to the eIF-3 subunit L family.</text>
</comment>
<dbReference type="GO" id="GO:0005852">
    <property type="term" value="C:eukaryotic translation initiation factor 3 complex"/>
    <property type="evidence" value="ECO:0007669"/>
    <property type="project" value="UniProtKB-UniRule"/>
</dbReference>
<keyword evidence="10" id="KW-1185">Reference proteome</keyword>
<evidence type="ECO:0000256" key="2">
    <source>
        <dbReference type="ARBA" id="ARBA00022540"/>
    </source>
</evidence>
<dbReference type="InterPro" id="IPR014729">
    <property type="entry name" value="Rossmann-like_a/b/a_fold"/>
</dbReference>
<dbReference type="Pfam" id="PF00582">
    <property type="entry name" value="Usp"/>
    <property type="match status" value="1"/>
</dbReference>
<feature type="compositionally biased region" description="Basic and acidic residues" evidence="6">
    <location>
        <begin position="558"/>
        <end position="576"/>
    </location>
</feature>
<accession>A0A7D8URX1</accession>
<feature type="region of interest" description="Disordered" evidence="6">
    <location>
        <begin position="491"/>
        <end position="613"/>
    </location>
</feature>
<dbReference type="Gene3D" id="3.40.50.620">
    <property type="entry name" value="HUPs"/>
    <property type="match status" value="1"/>
</dbReference>
<feature type="compositionally biased region" description="Low complexity" evidence="6">
    <location>
        <begin position="881"/>
        <end position="901"/>
    </location>
</feature>
<feature type="domain" description="PCI" evidence="8">
    <location>
        <begin position="256"/>
        <end position="450"/>
    </location>
</feature>
<feature type="transmembrane region" description="Helical" evidence="7">
    <location>
        <begin position="194"/>
        <end position="216"/>
    </location>
</feature>
<feature type="region of interest" description="Disordered" evidence="6">
    <location>
        <begin position="457"/>
        <end position="476"/>
    </location>
</feature>
<evidence type="ECO:0000259" key="8">
    <source>
        <dbReference type="PROSITE" id="PS50250"/>
    </source>
</evidence>